<dbReference type="InterPro" id="IPR045864">
    <property type="entry name" value="aa-tRNA-synth_II/BPL/LPL"/>
</dbReference>
<dbReference type="PANTHER" id="PTHR12835:SF5">
    <property type="entry name" value="BIOTIN--PROTEIN LIGASE"/>
    <property type="match status" value="1"/>
</dbReference>
<evidence type="ECO:0000259" key="6">
    <source>
        <dbReference type="PROSITE" id="PS51733"/>
    </source>
</evidence>
<dbReference type="Pfam" id="PF02237">
    <property type="entry name" value="BPL_C"/>
    <property type="match status" value="1"/>
</dbReference>
<dbReference type="SUPFAM" id="SSF55681">
    <property type="entry name" value="Class II aaRS and biotin synthetases"/>
    <property type="match status" value="1"/>
</dbReference>
<dbReference type="KEGG" id="carl:PXC00_08390"/>
<dbReference type="PANTHER" id="PTHR12835">
    <property type="entry name" value="BIOTIN PROTEIN LIGASE"/>
    <property type="match status" value="1"/>
</dbReference>
<dbReference type="EC" id="6.3.4.15" evidence="5"/>
<keyword evidence="3" id="KW-0067">ATP-binding</keyword>
<evidence type="ECO:0000256" key="1">
    <source>
        <dbReference type="ARBA" id="ARBA00022598"/>
    </source>
</evidence>
<dbReference type="GO" id="GO:0005524">
    <property type="term" value="F:ATP binding"/>
    <property type="evidence" value="ECO:0007669"/>
    <property type="project" value="UniProtKB-KW"/>
</dbReference>
<dbReference type="PROSITE" id="PS51733">
    <property type="entry name" value="BPL_LPL_CATALYTIC"/>
    <property type="match status" value="1"/>
</dbReference>
<dbReference type="AlphaFoldDB" id="A0AA97H0A1"/>
<dbReference type="InterPro" id="IPR004408">
    <property type="entry name" value="Biotin_CoA_COase_ligase"/>
</dbReference>
<gene>
    <name evidence="7" type="ORF">PXC00_08390</name>
</gene>
<dbReference type="RefSeq" id="WP_275843951.1">
    <property type="nucleotide sequence ID" value="NZ_CP135996.1"/>
</dbReference>
<dbReference type="SUPFAM" id="SSF50037">
    <property type="entry name" value="C-terminal domain of transcriptional repressors"/>
    <property type="match status" value="1"/>
</dbReference>
<dbReference type="CDD" id="cd16442">
    <property type="entry name" value="BPL"/>
    <property type="match status" value="1"/>
</dbReference>
<evidence type="ECO:0000256" key="2">
    <source>
        <dbReference type="ARBA" id="ARBA00022741"/>
    </source>
</evidence>
<evidence type="ECO:0000256" key="5">
    <source>
        <dbReference type="ARBA" id="ARBA00024227"/>
    </source>
</evidence>
<dbReference type="NCBIfam" id="TIGR00121">
    <property type="entry name" value="birA_ligase"/>
    <property type="match status" value="1"/>
</dbReference>
<protein>
    <recommendedName>
        <fullName evidence="5">biotin--[biotin carboxyl-carrier protein] ligase</fullName>
        <ecNumber evidence="5">6.3.4.15</ecNumber>
    </recommendedName>
</protein>
<keyword evidence="1 7" id="KW-0436">Ligase</keyword>
<dbReference type="GO" id="GO:0009249">
    <property type="term" value="P:protein lipoylation"/>
    <property type="evidence" value="ECO:0007669"/>
    <property type="project" value="UniProtKB-ARBA"/>
</dbReference>
<dbReference type="Proteomes" id="UP001300604">
    <property type="component" value="Chromosome"/>
</dbReference>
<evidence type="ECO:0000256" key="4">
    <source>
        <dbReference type="ARBA" id="ARBA00023267"/>
    </source>
</evidence>
<keyword evidence="8" id="KW-1185">Reference proteome</keyword>
<dbReference type="Gene3D" id="2.30.30.100">
    <property type="match status" value="1"/>
</dbReference>
<reference evidence="7" key="1">
    <citation type="submission" date="2023-09" db="EMBL/GenBank/DDBJ databases">
        <authorList>
            <person name="Zeng C."/>
        </authorList>
    </citation>
    <scope>NUCLEOTIDE SEQUENCE</scope>
    <source>
        <strain evidence="7">ZCY20-5</strain>
    </source>
</reference>
<dbReference type="EMBL" id="CP135996">
    <property type="protein sequence ID" value="WOC31243.1"/>
    <property type="molecule type" value="Genomic_DNA"/>
</dbReference>
<proteinExistence type="predicted"/>
<feature type="domain" description="BPL/LPL catalytic" evidence="6">
    <location>
        <begin position="10"/>
        <end position="199"/>
    </location>
</feature>
<name>A0AA97H0A1_9FIRM</name>
<reference evidence="7" key="2">
    <citation type="submission" date="2024-06" db="EMBL/GenBank/DDBJ databases">
        <title>Caproicibacterium argilliputei sp. nov, a novel caproic acid producing anaerobic bacterium isolated from pit mud.</title>
        <authorList>
            <person name="Xia S."/>
        </authorList>
    </citation>
    <scope>NUCLEOTIDE SEQUENCE</scope>
    <source>
        <strain evidence="7">ZCY20-5</strain>
    </source>
</reference>
<dbReference type="InterPro" id="IPR004143">
    <property type="entry name" value="BPL_LPL_catalytic"/>
</dbReference>
<sequence length="264" mass="28564">MQNTEALSPTEILQTLSTRTLGKRLYCLPETDSTNEEVKRLARRGAPDGTVVTAERQTGGKGRLGRAWHSPADGGLYFTVLLREAHLPQHLTNLTLLSGLAVCTTLRELYGIDARIKWPNDIVVGARKLCGILAETDFANGKAAWAAVGIGVNVNNPSFPESIAFRATSLLLETKKQQSRAAVLQRILEHLEPLLEVGTLPPTYAQLCVSLGKPVSFTYDRHFLKGKAKGITPDGLLLIELPNGRTVTVGSGEVVVQGIYAQTV</sequence>
<organism evidence="7 8">
    <name type="scientific">Caproicibacterium argilliputei</name>
    <dbReference type="NCBI Taxonomy" id="3030016"/>
    <lineage>
        <taxon>Bacteria</taxon>
        <taxon>Bacillati</taxon>
        <taxon>Bacillota</taxon>
        <taxon>Clostridia</taxon>
        <taxon>Eubacteriales</taxon>
        <taxon>Oscillospiraceae</taxon>
        <taxon>Caproicibacterium</taxon>
    </lineage>
</organism>
<dbReference type="GO" id="GO:0004077">
    <property type="term" value="F:biotin--[biotin carboxyl-carrier protein] ligase activity"/>
    <property type="evidence" value="ECO:0007669"/>
    <property type="project" value="UniProtKB-EC"/>
</dbReference>
<dbReference type="GO" id="GO:0005737">
    <property type="term" value="C:cytoplasm"/>
    <property type="evidence" value="ECO:0007669"/>
    <property type="project" value="TreeGrafter"/>
</dbReference>
<evidence type="ECO:0000313" key="7">
    <source>
        <dbReference type="EMBL" id="WOC31243.1"/>
    </source>
</evidence>
<keyword evidence="4" id="KW-0092">Biotin</keyword>
<dbReference type="InterPro" id="IPR008988">
    <property type="entry name" value="Transcriptional_repressor_C"/>
</dbReference>
<dbReference type="InterPro" id="IPR003142">
    <property type="entry name" value="BPL_C"/>
</dbReference>
<evidence type="ECO:0000313" key="8">
    <source>
        <dbReference type="Proteomes" id="UP001300604"/>
    </source>
</evidence>
<dbReference type="Gene3D" id="3.30.930.10">
    <property type="entry name" value="Bira Bifunctional Protein, Domain 2"/>
    <property type="match status" value="1"/>
</dbReference>
<accession>A0AA97H0A1</accession>
<keyword evidence="2" id="KW-0547">Nucleotide-binding</keyword>
<evidence type="ECO:0000256" key="3">
    <source>
        <dbReference type="ARBA" id="ARBA00022840"/>
    </source>
</evidence>
<dbReference type="Pfam" id="PF03099">
    <property type="entry name" value="BPL_LplA_LipB"/>
    <property type="match status" value="1"/>
</dbReference>
<dbReference type="GO" id="GO:0016740">
    <property type="term" value="F:transferase activity"/>
    <property type="evidence" value="ECO:0007669"/>
    <property type="project" value="UniProtKB-ARBA"/>
</dbReference>